<feature type="compositionally biased region" description="Basic and acidic residues" evidence="1">
    <location>
        <begin position="88"/>
        <end position="97"/>
    </location>
</feature>
<accession>A0A0V0QRM0</accession>
<sequence>MKQHYQYLDVDTIKELLDICEQFQCESIRFLLLTALRCQFFIGDKEEYIKKFKEENGIDEDLTQEEKDEIIEEMQIVFLELLKTYDTTHPDYKPKQFDDDDQEDEEEEFYKKQIEQLEQLKIQEDSKKDE</sequence>
<dbReference type="EMBL" id="LDAU01000114">
    <property type="protein sequence ID" value="KRX04664.1"/>
    <property type="molecule type" value="Genomic_DNA"/>
</dbReference>
<dbReference type="Proteomes" id="UP000054937">
    <property type="component" value="Unassembled WGS sequence"/>
</dbReference>
<dbReference type="InParanoid" id="A0A0V0QRM0"/>
<protein>
    <submittedName>
        <fullName evidence="2">Uncharacterized protein</fullName>
    </submittedName>
</protein>
<keyword evidence="3" id="KW-1185">Reference proteome</keyword>
<name>A0A0V0QRM0_PSEPJ</name>
<proteinExistence type="predicted"/>
<evidence type="ECO:0000313" key="3">
    <source>
        <dbReference type="Proteomes" id="UP000054937"/>
    </source>
</evidence>
<dbReference type="AlphaFoldDB" id="A0A0V0QRM0"/>
<comment type="caution">
    <text evidence="2">The sequence shown here is derived from an EMBL/GenBank/DDBJ whole genome shotgun (WGS) entry which is preliminary data.</text>
</comment>
<reference evidence="2 3" key="1">
    <citation type="journal article" date="2015" name="Sci. Rep.">
        <title>Genome of the facultative scuticociliatosis pathogen Pseudocohnilembus persalinus provides insight into its virulence through horizontal gene transfer.</title>
        <authorList>
            <person name="Xiong J."/>
            <person name="Wang G."/>
            <person name="Cheng J."/>
            <person name="Tian M."/>
            <person name="Pan X."/>
            <person name="Warren A."/>
            <person name="Jiang C."/>
            <person name="Yuan D."/>
            <person name="Miao W."/>
        </authorList>
    </citation>
    <scope>NUCLEOTIDE SEQUENCE [LARGE SCALE GENOMIC DNA]</scope>
    <source>
        <strain evidence="2">36N120E</strain>
    </source>
</reference>
<organism evidence="2 3">
    <name type="scientific">Pseudocohnilembus persalinus</name>
    <name type="common">Ciliate</name>
    <dbReference type="NCBI Taxonomy" id="266149"/>
    <lineage>
        <taxon>Eukaryota</taxon>
        <taxon>Sar</taxon>
        <taxon>Alveolata</taxon>
        <taxon>Ciliophora</taxon>
        <taxon>Intramacronucleata</taxon>
        <taxon>Oligohymenophorea</taxon>
        <taxon>Scuticociliatia</taxon>
        <taxon>Philasterida</taxon>
        <taxon>Pseudocohnilembidae</taxon>
        <taxon>Pseudocohnilembus</taxon>
    </lineage>
</organism>
<feature type="region of interest" description="Disordered" evidence="1">
    <location>
        <begin position="88"/>
        <end position="109"/>
    </location>
</feature>
<feature type="compositionally biased region" description="Acidic residues" evidence="1">
    <location>
        <begin position="98"/>
        <end position="108"/>
    </location>
</feature>
<evidence type="ECO:0000313" key="2">
    <source>
        <dbReference type="EMBL" id="KRX04664.1"/>
    </source>
</evidence>
<gene>
    <name evidence="2" type="ORF">PPERSA_04479</name>
</gene>
<evidence type="ECO:0000256" key="1">
    <source>
        <dbReference type="SAM" id="MobiDB-lite"/>
    </source>
</evidence>